<dbReference type="PANTHER" id="PTHR15486">
    <property type="entry name" value="ANCIENT UBIQUITOUS PROTEIN"/>
    <property type="match status" value="1"/>
</dbReference>
<evidence type="ECO:0000256" key="5">
    <source>
        <dbReference type="ARBA" id="ARBA00023136"/>
    </source>
</evidence>
<dbReference type="SMR" id="A0A7M7G3X6"/>
<dbReference type="InterPro" id="IPR003892">
    <property type="entry name" value="CUE"/>
</dbReference>
<protein>
    <recommendedName>
        <fullName evidence="7">Lipid droplet-regulating VLDL assembly factor AUP1</fullName>
    </recommendedName>
    <alternativeName>
        <fullName evidence="8">Ancient ubiquitous protein 1</fullName>
    </alternativeName>
</protein>
<evidence type="ECO:0000256" key="6">
    <source>
        <dbReference type="ARBA" id="ARBA00035634"/>
    </source>
</evidence>
<dbReference type="GO" id="GO:0005811">
    <property type="term" value="C:lipid droplet"/>
    <property type="evidence" value="ECO:0007669"/>
    <property type="project" value="UniProtKB-SubCell"/>
</dbReference>
<keyword evidence="5 10" id="KW-0472">Membrane</keyword>
<keyword evidence="10" id="KW-1133">Transmembrane helix</keyword>
<dbReference type="OMA" id="KFNSWPF"/>
<evidence type="ECO:0000256" key="7">
    <source>
        <dbReference type="ARBA" id="ARBA00035685"/>
    </source>
</evidence>
<keyword evidence="13" id="KW-1185">Reference proteome</keyword>
<feature type="domain" description="CUE" evidence="11">
    <location>
        <begin position="293"/>
        <end position="335"/>
    </location>
</feature>
<dbReference type="Pfam" id="PF02845">
    <property type="entry name" value="CUE"/>
    <property type="match status" value="1"/>
</dbReference>
<gene>
    <name evidence="12" type="primary">100117916</name>
</gene>
<dbReference type="GO" id="GO:0036503">
    <property type="term" value="P:ERAD pathway"/>
    <property type="evidence" value="ECO:0007669"/>
    <property type="project" value="InterPro"/>
</dbReference>
<evidence type="ECO:0000259" key="11">
    <source>
        <dbReference type="PROSITE" id="PS51140"/>
    </source>
</evidence>
<accession>A0A7M7G3X6</accession>
<evidence type="ECO:0000256" key="8">
    <source>
        <dbReference type="ARBA" id="ARBA00035713"/>
    </source>
</evidence>
<dbReference type="Gene3D" id="1.10.8.10">
    <property type="entry name" value="DNA helicase RuvA subunit, C-terminal domain"/>
    <property type="match status" value="1"/>
</dbReference>
<reference evidence="12" key="1">
    <citation type="submission" date="2021-01" db="UniProtKB">
        <authorList>
            <consortium name="EnsemblMetazoa"/>
        </authorList>
    </citation>
    <scope>IDENTIFICATION</scope>
</reference>
<comment type="subcellular location">
    <subcellularLocation>
        <location evidence="1">Endoplasmic reticulum membrane</location>
        <topology evidence="1">Peripheral membrane protein</topology>
    </subcellularLocation>
    <subcellularLocation>
        <location evidence="2">Lipid droplet</location>
    </subcellularLocation>
</comment>
<name>A0A7M7G3X6_NASVI</name>
<evidence type="ECO:0000313" key="13">
    <source>
        <dbReference type="Proteomes" id="UP000002358"/>
    </source>
</evidence>
<feature type="compositionally biased region" description="Low complexity" evidence="9">
    <location>
        <begin position="343"/>
        <end position="362"/>
    </location>
</feature>
<feature type="region of interest" description="Disordered" evidence="9">
    <location>
        <begin position="336"/>
        <end position="362"/>
    </location>
</feature>
<dbReference type="InParanoid" id="A0A7M7G3X6"/>
<keyword evidence="3" id="KW-0551">Lipid droplet</keyword>
<organism evidence="12 13">
    <name type="scientific">Nasonia vitripennis</name>
    <name type="common">Parasitic wasp</name>
    <dbReference type="NCBI Taxonomy" id="7425"/>
    <lineage>
        <taxon>Eukaryota</taxon>
        <taxon>Metazoa</taxon>
        <taxon>Ecdysozoa</taxon>
        <taxon>Arthropoda</taxon>
        <taxon>Hexapoda</taxon>
        <taxon>Insecta</taxon>
        <taxon>Pterygota</taxon>
        <taxon>Neoptera</taxon>
        <taxon>Endopterygota</taxon>
        <taxon>Hymenoptera</taxon>
        <taxon>Apocrita</taxon>
        <taxon>Proctotrupomorpha</taxon>
        <taxon>Chalcidoidea</taxon>
        <taxon>Pteromalidae</taxon>
        <taxon>Pteromalinae</taxon>
        <taxon>Nasonia</taxon>
    </lineage>
</organism>
<evidence type="ECO:0000256" key="9">
    <source>
        <dbReference type="SAM" id="MobiDB-lite"/>
    </source>
</evidence>
<proteinExistence type="inferred from homology"/>
<dbReference type="EnsemblMetazoa" id="XM_001601982">
    <property type="protein sequence ID" value="XP_001602032"/>
    <property type="gene ID" value="LOC100117916"/>
</dbReference>
<keyword evidence="10" id="KW-0812">Transmembrane</keyword>
<evidence type="ECO:0000256" key="3">
    <source>
        <dbReference type="ARBA" id="ARBA00022677"/>
    </source>
</evidence>
<dbReference type="GO" id="GO:0005789">
    <property type="term" value="C:endoplasmic reticulum membrane"/>
    <property type="evidence" value="ECO:0007669"/>
    <property type="project" value="UniProtKB-SubCell"/>
</dbReference>
<dbReference type="PROSITE" id="PS51140">
    <property type="entry name" value="CUE"/>
    <property type="match status" value="1"/>
</dbReference>
<evidence type="ECO:0000256" key="1">
    <source>
        <dbReference type="ARBA" id="ARBA00004406"/>
    </source>
</evidence>
<feature type="transmembrane region" description="Helical" evidence="10">
    <location>
        <begin position="21"/>
        <end position="49"/>
    </location>
</feature>
<comment type="similarity">
    <text evidence="6">Belongs to the AUP1 family.</text>
</comment>
<dbReference type="OrthoDB" id="1854593at2759"/>
<dbReference type="InterPro" id="IPR048056">
    <property type="entry name" value="AUP1_CUE"/>
</dbReference>
<evidence type="ECO:0000256" key="10">
    <source>
        <dbReference type="SAM" id="Phobius"/>
    </source>
</evidence>
<evidence type="ECO:0000313" key="12">
    <source>
        <dbReference type="EnsemblMetazoa" id="XP_001602032"/>
    </source>
</evidence>
<dbReference type="CDD" id="cd14420">
    <property type="entry name" value="CUE_AUP1"/>
    <property type="match status" value="1"/>
</dbReference>
<sequence>MSQIDIKELFDESRFPSGWKLLSILIYIPVGLVLVLLRLLVCLQLWIFASILPDSQTLRLFLNRGLAFAFGIIVKVSPDGEKRDEQARIVIANNISALDDFILSAAAKTVTPSLSNLPDSLNNAFGLKKMNMSSTDALVAEIKRFLPTSKTSIALQPEFSATNSRKALLKFNTWPFNIEQAVQPVVLRAWRSEFVDIRLTSIASTWWTDVMWFMIVPYTIFTVKFLKVKRNADPNVLVRDVEKEIAQELKIETSVHTVSDKTEYEKRYIMEKVHNRTPQNPNVSGSPVVASVEMQRMTRQVSEVLPLVPHNVILRDLLKTRNVDVTITNILDGIVTYTPEPSPTTSTPSSSKSKSSVSAPKTINASTTALTFQERKAKMIAEARARYIEKHGLKDC</sequence>
<dbReference type="GO" id="GO:0043130">
    <property type="term" value="F:ubiquitin binding"/>
    <property type="evidence" value="ECO:0007669"/>
    <property type="project" value="InterPro"/>
</dbReference>
<dbReference type="KEGG" id="nvi:100117916"/>
<dbReference type="AlphaFoldDB" id="A0A7M7G3X6"/>
<evidence type="ECO:0000256" key="4">
    <source>
        <dbReference type="ARBA" id="ARBA00022824"/>
    </source>
</evidence>
<evidence type="ECO:0000256" key="2">
    <source>
        <dbReference type="ARBA" id="ARBA00004502"/>
    </source>
</evidence>
<dbReference type="PANTHER" id="PTHR15486:SF96">
    <property type="entry name" value="LIPID DROPLET-REGULATING VLDL ASSEMBLY FACTOR AUP1"/>
    <property type="match status" value="1"/>
</dbReference>
<keyword evidence="4" id="KW-0256">Endoplasmic reticulum</keyword>
<dbReference type="Proteomes" id="UP000002358">
    <property type="component" value="Unassembled WGS sequence"/>
</dbReference>